<organism evidence="5 6">
    <name type="scientific">Aequorivita antarctica</name>
    <dbReference type="NCBI Taxonomy" id="153266"/>
    <lineage>
        <taxon>Bacteria</taxon>
        <taxon>Pseudomonadati</taxon>
        <taxon>Bacteroidota</taxon>
        <taxon>Flavobacteriia</taxon>
        <taxon>Flavobacteriales</taxon>
        <taxon>Flavobacteriaceae</taxon>
        <taxon>Aequorivita</taxon>
    </lineage>
</organism>
<protein>
    <submittedName>
        <fullName evidence="5">Tetratricopeptide repeat protein</fullName>
    </submittedName>
</protein>
<dbReference type="InterPro" id="IPR049078">
    <property type="entry name" value="T7SS_EccA1-like_N"/>
</dbReference>
<dbReference type="Proteomes" id="UP000321497">
    <property type="component" value="Unassembled WGS sequence"/>
</dbReference>
<dbReference type="InterPro" id="IPR019734">
    <property type="entry name" value="TPR_rpt"/>
</dbReference>
<name>A0A5C6YW71_9FLAO</name>
<keyword evidence="3" id="KW-1133">Transmembrane helix</keyword>
<proteinExistence type="predicted"/>
<dbReference type="PROSITE" id="PS50005">
    <property type="entry name" value="TPR"/>
    <property type="match status" value="1"/>
</dbReference>
<feature type="transmembrane region" description="Helical" evidence="3">
    <location>
        <begin position="52"/>
        <end position="69"/>
    </location>
</feature>
<dbReference type="OrthoDB" id="9808622at2"/>
<evidence type="ECO:0000313" key="5">
    <source>
        <dbReference type="EMBL" id="TXD71424.1"/>
    </source>
</evidence>
<evidence type="ECO:0000259" key="4">
    <source>
        <dbReference type="Pfam" id="PF21545"/>
    </source>
</evidence>
<keyword evidence="3" id="KW-0812">Transmembrane</keyword>
<keyword evidence="6" id="KW-1185">Reference proteome</keyword>
<dbReference type="InterPro" id="IPR011990">
    <property type="entry name" value="TPR-like_helical_dom_sf"/>
</dbReference>
<feature type="domain" description="ESX-1 secretion system protein EccA1-like N-terminal" evidence="4">
    <location>
        <begin position="127"/>
        <end position="243"/>
    </location>
</feature>
<dbReference type="RefSeq" id="WP_111846048.1">
    <property type="nucleotide sequence ID" value="NZ_UEGI01000036.1"/>
</dbReference>
<sequence length="255" mass="28239">MATYNKRGGKPKNKAEKESQLEENSTTAEVFNTLDEGASKTEAWVEKNQKPILGFIIVVAVCVLGYFAYDRYIKGPKETEAMNEMFQAQSYWEQALTAPAKDSLYNLSLQGGEGKYGFIDIIENYGGTKAANLAHYYAGMAYLNTNKYQEAIAQLDKFSSDDDMLAPLAKGAIGDAFVQLGQNEDALKYYEEAATMRTNDFTTPRFLLKAGIAAMTLNQNDKALAHFKKIADDYPKATEAAKAEIYTGRAEAMNK</sequence>
<dbReference type="SUPFAM" id="SSF48452">
    <property type="entry name" value="TPR-like"/>
    <property type="match status" value="1"/>
</dbReference>
<evidence type="ECO:0000256" key="3">
    <source>
        <dbReference type="SAM" id="Phobius"/>
    </source>
</evidence>
<feature type="repeat" description="TPR" evidence="1">
    <location>
        <begin position="167"/>
        <end position="200"/>
    </location>
</feature>
<evidence type="ECO:0000313" key="6">
    <source>
        <dbReference type="Proteomes" id="UP000321497"/>
    </source>
</evidence>
<gene>
    <name evidence="5" type="ORF">ESU54_16980</name>
</gene>
<dbReference type="EMBL" id="VORT01000019">
    <property type="protein sequence ID" value="TXD71424.1"/>
    <property type="molecule type" value="Genomic_DNA"/>
</dbReference>
<dbReference type="AlphaFoldDB" id="A0A5C6YW71"/>
<evidence type="ECO:0000256" key="2">
    <source>
        <dbReference type="SAM" id="MobiDB-lite"/>
    </source>
</evidence>
<reference evidence="5 6" key="1">
    <citation type="submission" date="2019-08" db="EMBL/GenBank/DDBJ databases">
        <title>Genome of Aequorivita antarctica SW49 (type strain).</title>
        <authorList>
            <person name="Bowman J.P."/>
        </authorList>
    </citation>
    <scope>NUCLEOTIDE SEQUENCE [LARGE SCALE GENOMIC DNA]</scope>
    <source>
        <strain evidence="5 6">SW49</strain>
    </source>
</reference>
<dbReference type="Gene3D" id="1.25.40.10">
    <property type="entry name" value="Tetratricopeptide repeat domain"/>
    <property type="match status" value="2"/>
</dbReference>
<dbReference type="Pfam" id="PF21545">
    <property type="entry name" value="T7SS_EccA1_N"/>
    <property type="match status" value="1"/>
</dbReference>
<comment type="caution">
    <text evidence="5">The sequence shown here is derived from an EMBL/GenBank/DDBJ whole genome shotgun (WGS) entry which is preliminary data.</text>
</comment>
<evidence type="ECO:0000256" key="1">
    <source>
        <dbReference type="PROSITE-ProRule" id="PRU00339"/>
    </source>
</evidence>
<feature type="region of interest" description="Disordered" evidence="2">
    <location>
        <begin position="1"/>
        <end position="26"/>
    </location>
</feature>
<keyword evidence="3" id="KW-0472">Membrane</keyword>
<keyword evidence="1" id="KW-0802">TPR repeat</keyword>
<accession>A0A5C6YW71</accession>